<dbReference type="EC" id="6.1.1.4" evidence="8"/>
<dbReference type="NCBIfam" id="TIGR00396">
    <property type="entry name" value="leuS_bact"/>
    <property type="match status" value="1"/>
</dbReference>
<feature type="domain" description="Aminoacyl-tRNA synthetase class Ia" evidence="10">
    <location>
        <begin position="413"/>
        <end position="571"/>
    </location>
</feature>
<comment type="catalytic activity">
    <reaction evidence="7 8">
        <text>tRNA(Leu) + L-leucine + ATP = L-leucyl-tRNA(Leu) + AMP + diphosphate</text>
        <dbReference type="Rhea" id="RHEA:11688"/>
        <dbReference type="Rhea" id="RHEA-COMP:9613"/>
        <dbReference type="Rhea" id="RHEA-COMP:9622"/>
        <dbReference type="ChEBI" id="CHEBI:30616"/>
        <dbReference type="ChEBI" id="CHEBI:33019"/>
        <dbReference type="ChEBI" id="CHEBI:57427"/>
        <dbReference type="ChEBI" id="CHEBI:78442"/>
        <dbReference type="ChEBI" id="CHEBI:78494"/>
        <dbReference type="ChEBI" id="CHEBI:456215"/>
        <dbReference type="EC" id="6.1.1.4"/>
    </reaction>
</comment>
<evidence type="ECO:0000256" key="8">
    <source>
        <dbReference type="HAMAP-Rule" id="MF_00049"/>
    </source>
</evidence>
<reference evidence="14" key="2">
    <citation type="submission" date="2024-05" db="EMBL/GenBank/DDBJ databases">
        <title>Rhodohalobacter halophilus gen. nov., sp. nov., a moderately halophilic member of the family Balneolaceae.</title>
        <authorList>
            <person name="Xia J."/>
        </authorList>
    </citation>
    <scope>NUCLEOTIDE SEQUENCE</scope>
    <source>
        <strain evidence="14">WB101</strain>
    </source>
</reference>
<keyword evidence="3 8" id="KW-0547">Nucleotide-binding</keyword>
<dbReference type="HAMAP" id="MF_00049_B">
    <property type="entry name" value="Leu_tRNA_synth_B"/>
    <property type="match status" value="1"/>
</dbReference>
<dbReference type="Proteomes" id="UP001165366">
    <property type="component" value="Unassembled WGS sequence"/>
</dbReference>
<dbReference type="PANTHER" id="PTHR43740">
    <property type="entry name" value="LEUCYL-TRNA SYNTHETASE"/>
    <property type="match status" value="1"/>
</dbReference>
<organism evidence="14 15">
    <name type="scientific">Rhodohalobacter sulfatireducens</name>
    <dbReference type="NCBI Taxonomy" id="2911366"/>
    <lineage>
        <taxon>Bacteria</taxon>
        <taxon>Pseudomonadati</taxon>
        <taxon>Balneolota</taxon>
        <taxon>Balneolia</taxon>
        <taxon>Balneolales</taxon>
        <taxon>Balneolaceae</taxon>
        <taxon>Rhodohalobacter</taxon>
    </lineage>
</organism>
<dbReference type="CDD" id="cd07958">
    <property type="entry name" value="Anticodon_Ia_Leu_BEm"/>
    <property type="match status" value="1"/>
</dbReference>
<dbReference type="InterPro" id="IPR013155">
    <property type="entry name" value="M/V/L/I-tRNA-synth_anticd-bd"/>
</dbReference>
<dbReference type="Pfam" id="PF00133">
    <property type="entry name" value="tRNA-synt_1"/>
    <property type="match status" value="2"/>
</dbReference>
<dbReference type="SUPFAM" id="SSF47323">
    <property type="entry name" value="Anticodon-binding domain of a subclass of class I aminoacyl-tRNA synthetases"/>
    <property type="match status" value="1"/>
</dbReference>
<dbReference type="Gene3D" id="1.10.730.10">
    <property type="entry name" value="Isoleucyl-tRNA Synthetase, Domain 1"/>
    <property type="match status" value="1"/>
</dbReference>
<feature type="short sequence motif" description="'KMSKS' region" evidence="8">
    <location>
        <begin position="629"/>
        <end position="633"/>
    </location>
</feature>
<keyword evidence="6 8" id="KW-0030">Aminoacyl-tRNA synthetase</keyword>
<dbReference type="InterPro" id="IPR014729">
    <property type="entry name" value="Rossmann-like_a/b/a_fold"/>
</dbReference>
<name>A0ABS9KIG8_9BACT</name>
<feature type="domain" description="Methionyl/Valyl/Leucyl/Isoleucyl-tRNA synthetase anticodon-binding" evidence="11">
    <location>
        <begin position="709"/>
        <end position="821"/>
    </location>
</feature>
<proteinExistence type="inferred from homology"/>
<evidence type="ECO:0000256" key="3">
    <source>
        <dbReference type="ARBA" id="ARBA00022741"/>
    </source>
</evidence>
<feature type="binding site" evidence="8">
    <location>
        <position position="632"/>
    </location>
    <ligand>
        <name>ATP</name>
        <dbReference type="ChEBI" id="CHEBI:30616"/>
    </ligand>
</feature>
<feature type="domain" description="Leucyl-tRNA synthetase editing" evidence="13">
    <location>
        <begin position="220"/>
        <end position="401"/>
    </location>
</feature>
<dbReference type="InterPro" id="IPR015413">
    <property type="entry name" value="Methionyl/Leucyl_tRNA_Synth"/>
</dbReference>
<evidence type="ECO:0000313" key="14">
    <source>
        <dbReference type="EMBL" id="MCG2590625.1"/>
    </source>
</evidence>
<dbReference type="EMBL" id="JAKLWS010000038">
    <property type="protein sequence ID" value="MCG2590625.1"/>
    <property type="molecule type" value="Genomic_DNA"/>
</dbReference>
<comment type="subcellular location">
    <subcellularLocation>
        <location evidence="8">Cytoplasm</location>
    </subcellularLocation>
</comment>
<evidence type="ECO:0000256" key="7">
    <source>
        <dbReference type="ARBA" id="ARBA00047469"/>
    </source>
</evidence>
<keyword evidence="5 8" id="KW-0648">Protein biosynthesis</keyword>
<dbReference type="InterPro" id="IPR025709">
    <property type="entry name" value="Leu_tRNA-synth_edit"/>
</dbReference>
<feature type="domain" description="Aminoacyl-tRNA synthetase class Ia" evidence="10">
    <location>
        <begin position="620"/>
        <end position="655"/>
    </location>
</feature>
<reference evidence="14" key="1">
    <citation type="submission" date="2022-01" db="EMBL/GenBank/DDBJ databases">
        <authorList>
            <person name="Wang Y."/>
        </authorList>
    </citation>
    <scope>NUCLEOTIDE SEQUENCE</scope>
    <source>
        <strain evidence="14">WB101</strain>
    </source>
</reference>
<dbReference type="RefSeq" id="WP_237856065.1">
    <property type="nucleotide sequence ID" value="NZ_JAKLWS010000038.1"/>
</dbReference>
<sequence>MSSYDPASIEKKWQEYWQENKTFKTTTDKDRPKYYVLDMFPYPSGSGLHVGHPEGYTATDILARYKRMKGFNVLHPIGWDAFGLPAEQYAVKTGTHPRKTTENNITRFREQLQMLGFSYDWDREVNTTDPDYYKWTQWIFLRLFEKGLAYEDEQPVNWCPELGTVLANEEVIDGKSEVGGYPVVRKPMRQWVLKITEYAERLLNDLDDLDWPESTKEMQRNWIGKSIGAEIDFPVYEHNDEIRVFTTRPDTLFGATYMVLAPEHHLVDEITSDEQKEKVEEYKEYAAQKSDLERQELTKEKTGVFTGAYAINPANNKEIPIWIADYVLAHYGTGAIMAVPGQDERDWEFAEKFDLPIIRTVEPPEDFEGKAYTEDGPAINSDFLNGLKITDAKTKIIEWLEENGVGKKSVNYKLRDWLFSRQRYWGEPFPIIHVDGEPKAVADDDLPVELPEVDNYQPTKDGEPPLAKAEHWVETTDPETGKKALRETNTMPQWAGSCWYYLRYISPEFDGAPVEPEEEKYWMPVDMYVGGSEHSVLHLLYARFWHKVLYDCGVVSTEEPFQRLVHQGMILGELEYTAYEKDGKIISADEVEEGDDVNRKPLDESDVEKKGDRHVMKGTEITVNSKAHKMSKSRGNVINPDDVVDNYGADSLRLYEMFMGPLEQVKPWSTKGVEGVNRFLNRAWRLFFGDNHEEEILNITDEEPSKEQLKVLHEAIQKVSEDIEGLRFNTAISALMIFVNEANQWEGVPRSVAEPFVKLLSPFAPHIAEEIWSKFGHDESLAYEPWPELVEEYLKAETIDMPVQVNGKVRANITVPAEKSKDKDFVLGLAKQQENVERYLDDTTIVKEIFVPGRIVNLVVK</sequence>
<keyword evidence="8" id="KW-0963">Cytoplasm</keyword>
<dbReference type="CDD" id="cd00812">
    <property type="entry name" value="LeuRS_core"/>
    <property type="match status" value="1"/>
</dbReference>
<feature type="domain" description="Methionyl/Leucyl tRNA synthetase" evidence="12">
    <location>
        <begin position="39"/>
        <end position="171"/>
    </location>
</feature>
<evidence type="ECO:0000256" key="9">
    <source>
        <dbReference type="RuleBase" id="RU363039"/>
    </source>
</evidence>
<keyword evidence="4 8" id="KW-0067">ATP-binding</keyword>
<accession>A0ABS9KIG8</accession>
<dbReference type="InterPro" id="IPR009008">
    <property type="entry name" value="Val/Leu/Ile-tRNA-synth_edit"/>
</dbReference>
<comment type="caution">
    <text evidence="8">Lacks conserved residue(s) required for the propagation of feature annotation.</text>
</comment>
<comment type="caution">
    <text evidence="14">The sequence shown here is derived from an EMBL/GenBank/DDBJ whole genome shotgun (WGS) entry which is preliminary data.</text>
</comment>
<dbReference type="InterPro" id="IPR002302">
    <property type="entry name" value="Leu-tRNA-ligase"/>
</dbReference>
<dbReference type="GO" id="GO:0004823">
    <property type="term" value="F:leucine-tRNA ligase activity"/>
    <property type="evidence" value="ECO:0007669"/>
    <property type="project" value="UniProtKB-EC"/>
</dbReference>
<dbReference type="PANTHER" id="PTHR43740:SF2">
    <property type="entry name" value="LEUCINE--TRNA LIGASE, MITOCHONDRIAL"/>
    <property type="match status" value="1"/>
</dbReference>
<dbReference type="SUPFAM" id="SSF50677">
    <property type="entry name" value="ValRS/IleRS/LeuRS editing domain"/>
    <property type="match status" value="1"/>
</dbReference>
<keyword evidence="15" id="KW-1185">Reference proteome</keyword>
<evidence type="ECO:0000313" key="15">
    <source>
        <dbReference type="Proteomes" id="UP001165366"/>
    </source>
</evidence>
<evidence type="ECO:0000256" key="4">
    <source>
        <dbReference type="ARBA" id="ARBA00022840"/>
    </source>
</evidence>
<dbReference type="PRINTS" id="PR00985">
    <property type="entry name" value="TRNASYNTHLEU"/>
</dbReference>
<dbReference type="InterPro" id="IPR002300">
    <property type="entry name" value="aa-tRNA-synth_Ia"/>
</dbReference>
<evidence type="ECO:0000259" key="11">
    <source>
        <dbReference type="Pfam" id="PF08264"/>
    </source>
</evidence>
<dbReference type="SUPFAM" id="SSF52374">
    <property type="entry name" value="Nucleotidylyl transferase"/>
    <property type="match status" value="1"/>
</dbReference>
<dbReference type="InterPro" id="IPR009080">
    <property type="entry name" value="tRNAsynth_Ia_anticodon-bd"/>
</dbReference>
<dbReference type="Pfam" id="PF09334">
    <property type="entry name" value="tRNA-synt_1g"/>
    <property type="match status" value="1"/>
</dbReference>
<dbReference type="Pfam" id="PF13603">
    <property type="entry name" value="tRNA-synt_1_2"/>
    <property type="match status" value="1"/>
</dbReference>
<evidence type="ECO:0000259" key="13">
    <source>
        <dbReference type="Pfam" id="PF13603"/>
    </source>
</evidence>
<evidence type="ECO:0000259" key="12">
    <source>
        <dbReference type="Pfam" id="PF09334"/>
    </source>
</evidence>
<evidence type="ECO:0000256" key="5">
    <source>
        <dbReference type="ARBA" id="ARBA00022917"/>
    </source>
</evidence>
<protein>
    <recommendedName>
        <fullName evidence="8">Leucine--tRNA ligase</fullName>
        <ecNumber evidence="8">6.1.1.4</ecNumber>
    </recommendedName>
    <alternativeName>
        <fullName evidence="8">Leucyl-tRNA synthetase</fullName>
        <shortName evidence="8">LeuRS</shortName>
    </alternativeName>
</protein>
<evidence type="ECO:0000256" key="6">
    <source>
        <dbReference type="ARBA" id="ARBA00023146"/>
    </source>
</evidence>
<dbReference type="Pfam" id="PF08264">
    <property type="entry name" value="Anticodon_1"/>
    <property type="match status" value="1"/>
</dbReference>
<keyword evidence="2 8" id="KW-0436">Ligase</keyword>
<evidence type="ECO:0000256" key="1">
    <source>
        <dbReference type="ARBA" id="ARBA00005594"/>
    </source>
</evidence>
<evidence type="ECO:0000256" key="2">
    <source>
        <dbReference type="ARBA" id="ARBA00022598"/>
    </source>
</evidence>
<evidence type="ECO:0000259" key="10">
    <source>
        <dbReference type="Pfam" id="PF00133"/>
    </source>
</evidence>
<dbReference type="Gene3D" id="3.40.50.620">
    <property type="entry name" value="HUPs"/>
    <property type="match status" value="2"/>
</dbReference>
<gene>
    <name evidence="8 14" type="primary">leuS</name>
    <name evidence="14" type="ORF">L6773_18775</name>
</gene>
<comment type="similarity">
    <text evidence="1 8 9">Belongs to the class-I aminoacyl-tRNA synthetase family.</text>
</comment>